<dbReference type="PROSITE" id="PS01044">
    <property type="entry name" value="SQUALEN_PHYTOEN_SYN_1"/>
    <property type="match status" value="1"/>
</dbReference>
<gene>
    <name evidence="4" type="ORF">B5M42_11400</name>
</gene>
<evidence type="ECO:0000256" key="1">
    <source>
        <dbReference type="ARBA" id="ARBA00004829"/>
    </source>
</evidence>
<dbReference type="OrthoDB" id="9787280at2"/>
<dbReference type="RefSeq" id="WP_134752846.1">
    <property type="nucleotide sequence ID" value="NZ_MYFO02000012.1"/>
</dbReference>
<reference evidence="4 5" key="1">
    <citation type="submission" date="2017-03" db="EMBL/GenBank/DDBJ databases">
        <title>Isolation of Levoglucosan Utilizing Bacteria.</title>
        <authorList>
            <person name="Arya A.S."/>
        </authorList>
    </citation>
    <scope>NUCLEOTIDE SEQUENCE [LARGE SCALE GENOMIC DNA]</scope>
    <source>
        <strain evidence="4 5">MEC069</strain>
    </source>
</reference>
<dbReference type="InterPro" id="IPR033904">
    <property type="entry name" value="Trans_IPPS_HH"/>
</dbReference>
<dbReference type="InterPro" id="IPR008949">
    <property type="entry name" value="Isoprenoid_synthase_dom_sf"/>
</dbReference>
<comment type="pathway">
    <text evidence="1">Carotenoid biosynthesis.</text>
</comment>
<dbReference type="SFLD" id="SFLDS00005">
    <property type="entry name" value="Isoprenoid_Synthase_Type_I"/>
    <property type="match status" value="1"/>
</dbReference>
<organism evidence="4 5">
    <name type="scientific">Paenibacillus athensensis</name>
    <dbReference type="NCBI Taxonomy" id="1967502"/>
    <lineage>
        <taxon>Bacteria</taxon>
        <taxon>Bacillati</taxon>
        <taxon>Bacillota</taxon>
        <taxon>Bacilli</taxon>
        <taxon>Bacillales</taxon>
        <taxon>Paenibacillaceae</taxon>
        <taxon>Paenibacillus</taxon>
    </lineage>
</organism>
<dbReference type="Proteomes" id="UP000298246">
    <property type="component" value="Unassembled WGS sequence"/>
</dbReference>
<evidence type="ECO:0000313" key="5">
    <source>
        <dbReference type="Proteomes" id="UP000298246"/>
    </source>
</evidence>
<evidence type="ECO:0000313" key="4">
    <source>
        <dbReference type="EMBL" id="TFE87804.1"/>
    </source>
</evidence>
<keyword evidence="5" id="KW-1185">Reference proteome</keyword>
<dbReference type="SFLD" id="SFLDG01018">
    <property type="entry name" value="Squalene/Phytoene_Synthase_Lik"/>
    <property type="match status" value="1"/>
</dbReference>
<protein>
    <submittedName>
        <fullName evidence="4">Uncharacterized protein</fullName>
    </submittedName>
</protein>
<dbReference type="Gene3D" id="1.10.600.10">
    <property type="entry name" value="Farnesyl Diphosphate Synthase"/>
    <property type="match status" value="1"/>
</dbReference>
<dbReference type="AlphaFoldDB" id="A0A4Y8Q353"/>
<dbReference type="InterPro" id="IPR019845">
    <property type="entry name" value="Squalene/phytoene_synthase_CS"/>
</dbReference>
<dbReference type="GO" id="GO:0004311">
    <property type="term" value="F:geranylgeranyl diphosphate synthase activity"/>
    <property type="evidence" value="ECO:0007669"/>
    <property type="project" value="InterPro"/>
</dbReference>
<dbReference type="GO" id="GO:0051996">
    <property type="term" value="F:squalene synthase [NAD(P)H] activity"/>
    <property type="evidence" value="ECO:0007669"/>
    <property type="project" value="InterPro"/>
</dbReference>
<evidence type="ECO:0000256" key="3">
    <source>
        <dbReference type="ARBA" id="ARBA00022746"/>
    </source>
</evidence>
<dbReference type="InterPro" id="IPR002060">
    <property type="entry name" value="Squ/phyt_synthse"/>
</dbReference>
<keyword evidence="3" id="KW-0125">Carotenoid biosynthesis</keyword>
<keyword evidence="2" id="KW-0808">Transferase</keyword>
<dbReference type="GO" id="GO:0016117">
    <property type="term" value="P:carotenoid biosynthetic process"/>
    <property type="evidence" value="ECO:0007669"/>
    <property type="project" value="UniProtKB-KW"/>
</dbReference>
<dbReference type="Pfam" id="PF00494">
    <property type="entry name" value="SQS_PSY"/>
    <property type="match status" value="1"/>
</dbReference>
<comment type="caution">
    <text evidence="4">The sequence shown here is derived from an EMBL/GenBank/DDBJ whole genome shotgun (WGS) entry which is preliminary data.</text>
</comment>
<name>A0A4Y8Q353_9BACL</name>
<dbReference type="SUPFAM" id="SSF48576">
    <property type="entry name" value="Terpenoid synthases"/>
    <property type="match status" value="1"/>
</dbReference>
<dbReference type="PANTHER" id="PTHR31480">
    <property type="entry name" value="BIFUNCTIONAL LYCOPENE CYCLASE/PHYTOENE SYNTHASE"/>
    <property type="match status" value="1"/>
</dbReference>
<sequence>MNHPAFFSDCEHMIRSHSSSFYKAFSFLESPKREAVHVMYAFCRMIDDSVDEPERSPYTLEELEDRFRSLESAEGHFIWPALRWLFSEFALSPEPYFLQMAGQRLDTSLTRYDTVEQLEHYCYLVAGTVGSMLVPILHGGRVGERLAESAVYLGKAMQIVNIIRDIGEDCQRGRRYIPLELMQQYGCTERDFENGTVHPGFIRMLEHLMELAGSWLQLGLRELEQYPATSAFCVELAAQTYMAILDEVRASRYQVFRQRAVVSDKAKLSILYGLLQRYPQLTQEAQARLAAL</sequence>
<proteinExistence type="predicted"/>
<dbReference type="InterPro" id="IPR044843">
    <property type="entry name" value="Trans_IPPS_bact-type"/>
</dbReference>
<dbReference type="PROSITE" id="PS01045">
    <property type="entry name" value="SQUALEN_PHYTOEN_SYN_2"/>
    <property type="match status" value="1"/>
</dbReference>
<accession>A0A4Y8Q353</accession>
<dbReference type="CDD" id="cd00683">
    <property type="entry name" value="Trans_IPPS_HH"/>
    <property type="match status" value="1"/>
</dbReference>
<evidence type="ECO:0000256" key="2">
    <source>
        <dbReference type="ARBA" id="ARBA00022679"/>
    </source>
</evidence>
<dbReference type="SFLD" id="SFLDG01212">
    <property type="entry name" value="Phytoene_synthase_like"/>
    <property type="match status" value="1"/>
</dbReference>
<dbReference type="EMBL" id="MYFO01000012">
    <property type="protein sequence ID" value="TFE87804.1"/>
    <property type="molecule type" value="Genomic_DNA"/>
</dbReference>